<dbReference type="OrthoDB" id="1407586at2"/>
<sequence>MYYDVHTHAFHPKISEKVLSQLNSHYGIKPTGTGLIEDLLARADKAGLDKVIVHTAATDPAQVIPANNWSISLQNSDPRIIAFGTMHPGYEDPEKEFARLERNGIKGLKFHPDFQSFFMDDPKFYEILEMFEGRFIAMFHIGDKLPPEQNPSCPIKLKKILQNFPKLTAIAAHMGGLYHWKWVVEYLAGSNVYMDTSSALPFMDRNLLDEIMKKHPREKILFGSDYPLYDPGESIKELQRKLKLTDSELEVHLSSADNLLN</sequence>
<dbReference type="RefSeq" id="WP_085097475.1">
    <property type="nucleotide sequence ID" value="NZ_FWZU01000001.1"/>
</dbReference>
<reference evidence="4" key="1">
    <citation type="submission" date="2017-04" db="EMBL/GenBank/DDBJ databases">
        <authorList>
            <person name="Varghese N."/>
            <person name="Submissions S."/>
        </authorList>
    </citation>
    <scope>NUCLEOTIDE SEQUENCE [LARGE SCALE GENOMIC DNA]</scope>
    <source>
        <strain evidence="4">K3S</strain>
    </source>
</reference>
<evidence type="ECO:0000256" key="1">
    <source>
        <dbReference type="ARBA" id="ARBA00023239"/>
    </source>
</evidence>
<gene>
    <name evidence="3" type="ORF">SAMN06295933_0376</name>
</gene>
<name>A0A1X7C6D1_9BACT</name>
<keyword evidence="1" id="KW-0456">Lyase</keyword>
<dbReference type="Pfam" id="PF04909">
    <property type="entry name" value="Amidohydro_2"/>
    <property type="match status" value="1"/>
</dbReference>
<dbReference type="PANTHER" id="PTHR21240">
    <property type="entry name" value="2-AMINO-3-CARBOXYLMUCONATE-6-SEMIALDEHYDE DECARBOXYLASE"/>
    <property type="match status" value="1"/>
</dbReference>
<dbReference type="AlphaFoldDB" id="A0A1X7C6D1"/>
<dbReference type="Proteomes" id="UP000192906">
    <property type="component" value="Unassembled WGS sequence"/>
</dbReference>
<dbReference type="InterPro" id="IPR006680">
    <property type="entry name" value="Amidohydro-rel"/>
</dbReference>
<protein>
    <recommendedName>
        <fullName evidence="2">Amidohydrolase-related domain-containing protein</fullName>
    </recommendedName>
</protein>
<dbReference type="GO" id="GO:0019748">
    <property type="term" value="P:secondary metabolic process"/>
    <property type="evidence" value="ECO:0007669"/>
    <property type="project" value="TreeGrafter"/>
</dbReference>
<dbReference type="SUPFAM" id="SSF51556">
    <property type="entry name" value="Metallo-dependent hydrolases"/>
    <property type="match status" value="1"/>
</dbReference>
<dbReference type="GO" id="GO:0016787">
    <property type="term" value="F:hydrolase activity"/>
    <property type="evidence" value="ECO:0007669"/>
    <property type="project" value="InterPro"/>
</dbReference>
<dbReference type="GO" id="GO:0016831">
    <property type="term" value="F:carboxy-lyase activity"/>
    <property type="evidence" value="ECO:0007669"/>
    <property type="project" value="InterPro"/>
</dbReference>
<proteinExistence type="predicted"/>
<accession>A0A1X7C6D1</accession>
<evidence type="ECO:0000313" key="3">
    <source>
        <dbReference type="EMBL" id="SME90340.1"/>
    </source>
</evidence>
<dbReference type="InterPro" id="IPR032465">
    <property type="entry name" value="ACMSD"/>
</dbReference>
<dbReference type="STRING" id="1519643.SAMN06295933_0376"/>
<evidence type="ECO:0000259" key="2">
    <source>
        <dbReference type="Pfam" id="PF04909"/>
    </source>
</evidence>
<keyword evidence="4" id="KW-1185">Reference proteome</keyword>
<dbReference type="PANTHER" id="PTHR21240:SF28">
    <property type="entry name" value="ISO-OROTATE DECARBOXYLASE (EUROFUNG)"/>
    <property type="match status" value="1"/>
</dbReference>
<feature type="domain" description="Amidohydrolase-related" evidence="2">
    <location>
        <begin position="71"/>
        <end position="243"/>
    </location>
</feature>
<dbReference type="EMBL" id="FWZU01000001">
    <property type="protein sequence ID" value="SME90340.1"/>
    <property type="molecule type" value="Genomic_DNA"/>
</dbReference>
<dbReference type="Gene3D" id="3.20.20.140">
    <property type="entry name" value="Metal-dependent hydrolases"/>
    <property type="match status" value="1"/>
</dbReference>
<dbReference type="InterPro" id="IPR032466">
    <property type="entry name" value="Metal_Hydrolase"/>
</dbReference>
<evidence type="ECO:0000313" key="4">
    <source>
        <dbReference type="Proteomes" id="UP000192906"/>
    </source>
</evidence>
<organism evidence="3 4">
    <name type="scientific">Desulfovibrio gilichinskyi</name>
    <dbReference type="NCBI Taxonomy" id="1519643"/>
    <lineage>
        <taxon>Bacteria</taxon>
        <taxon>Pseudomonadati</taxon>
        <taxon>Thermodesulfobacteriota</taxon>
        <taxon>Desulfovibrionia</taxon>
        <taxon>Desulfovibrionales</taxon>
        <taxon>Desulfovibrionaceae</taxon>
        <taxon>Desulfovibrio</taxon>
    </lineage>
</organism>
<dbReference type="GO" id="GO:0005737">
    <property type="term" value="C:cytoplasm"/>
    <property type="evidence" value="ECO:0007669"/>
    <property type="project" value="TreeGrafter"/>
</dbReference>